<gene>
    <name evidence="20" type="ORF">PECUL_23A031633</name>
</gene>
<keyword evidence="7" id="KW-0808">Transferase</keyword>
<dbReference type="InterPro" id="IPR004839">
    <property type="entry name" value="Aminotransferase_I/II_large"/>
</dbReference>
<evidence type="ECO:0000256" key="13">
    <source>
        <dbReference type="ARBA" id="ARBA00047412"/>
    </source>
</evidence>
<keyword evidence="9" id="KW-0007">Acetylation</keyword>
<dbReference type="GO" id="GO:0030170">
    <property type="term" value="F:pyridoxal phosphate binding"/>
    <property type="evidence" value="ECO:0007669"/>
    <property type="project" value="InterPro"/>
</dbReference>
<protein>
    <recommendedName>
        <fullName evidence="15">Alanine aminotransferase 1</fullName>
        <ecNumber evidence="12">2.6.1.2</ecNumber>
    </recommendedName>
    <alternativeName>
        <fullName evidence="17">Glutamate pyruvate transaminase 1</fullName>
    </alternativeName>
    <alternativeName>
        <fullName evidence="16">Glutamic--alanine transaminase 1</fullName>
    </alternativeName>
    <alternativeName>
        <fullName evidence="18">Glutamic--pyruvic transaminase 1</fullName>
    </alternativeName>
</protein>
<evidence type="ECO:0000256" key="11">
    <source>
        <dbReference type="ARBA" id="ARBA00025785"/>
    </source>
</evidence>
<dbReference type="PANTHER" id="PTHR11751:SF308">
    <property type="entry name" value="ALANINE AMINOTRANSFERASE 1"/>
    <property type="match status" value="1"/>
</dbReference>
<evidence type="ECO:0000256" key="1">
    <source>
        <dbReference type="ARBA" id="ARBA00001933"/>
    </source>
</evidence>
<evidence type="ECO:0000256" key="17">
    <source>
        <dbReference type="ARBA" id="ARBA00080231"/>
    </source>
</evidence>
<comment type="subcellular location">
    <subcellularLocation>
        <location evidence="2">Cytoplasm</location>
    </subcellularLocation>
</comment>
<feature type="domain" description="Aminotransferase class I/classII large" evidence="19">
    <location>
        <begin position="73"/>
        <end position="352"/>
    </location>
</feature>
<dbReference type="GO" id="GO:0005737">
    <property type="term" value="C:cytoplasm"/>
    <property type="evidence" value="ECO:0007669"/>
    <property type="project" value="UniProtKB-SubCell"/>
</dbReference>
<comment type="pathway">
    <text evidence="10">Amino-acid degradation; L-alanine degradation via transaminase pathway; pyruvate from L-alanine: step 1/1.</text>
</comment>
<evidence type="ECO:0000313" key="21">
    <source>
        <dbReference type="Proteomes" id="UP001295444"/>
    </source>
</evidence>
<keyword evidence="5" id="KW-0597">Phosphoprotein</keyword>
<dbReference type="SUPFAM" id="SSF53383">
    <property type="entry name" value="PLP-dependent transferases"/>
    <property type="match status" value="1"/>
</dbReference>
<evidence type="ECO:0000256" key="10">
    <source>
        <dbReference type="ARBA" id="ARBA00025708"/>
    </source>
</evidence>
<dbReference type="Proteomes" id="UP001295444">
    <property type="component" value="Chromosome 04"/>
</dbReference>
<evidence type="ECO:0000256" key="15">
    <source>
        <dbReference type="ARBA" id="ARBA00074120"/>
    </source>
</evidence>
<dbReference type="CDD" id="cd00609">
    <property type="entry name" value="AAT_like"/>
    <property type="match status" value="1"/>
</dbReference>
<evidence type="ECO:0000256" key="8">
    <source>
        <dbReference type="ARBA" id="ARBA00022898"/>
    </source>
</evidence>
<dbReference type="FunFam" id="1.10.287.1970:FF:000001">
    <property type="entry name" value="Alanine aminotransferase 2"/>
    <property type="match status" value="1"/>
</dbReference>
<dbReference type="Gene3D" id="1.10.287.1970">
    <property type="match status" value="1"/>
</dbReference>
<dbReference type="AlphaFoldDB" id="A0AAD1S2P9"/>
<dbReference type="PANTHER" id="PTHR11751">
    <property type="entry name" value="ALANINE AMINOTRANSFERASE"/>
    <property type="match status" value="1"/>
</dbReference>
<evidence type="ECO:0000256" key="5">
    <source>
        <dbReference type="ARBA" id="ARBA00022553"/>
    </source>
</evidence>
<proteinExistence type="inferred from homology"/>
<dbReference type="InterPro" id="IPR015424">
    <property type="entry name" value="PyrdxlP-dep_Trfase"/>
</dbReference>
<keyword evidence="6 20" id="KW-0032">Aminotransferase</keyword>
<sequence>MASPHRVLCLETLSTSITNINVPILGSVTQRAMDIKREIEEGKQKPFKEIIFCHFGDLHAMGQKPCTFLRQVMALCMYPALLDNSEFPEDTKRKARSILQTLENGSVGSYNEFYSWETLPQRIAHFIQRRDGGIPCDPKNVVVSSGATAAIVSVLTMVVNEDEPLRTGIMLSVPQYPVYVDTIMLSAAVKVEYNLDEENGWSLNVDNIRQSLYKARTHCNPKVLCVMNPGNPTGRVESRECIEDVIRLAAEENLLLFVDEVCQENIFGLGATFHSFKKVLFEIGPRYSQQIQLVSVNSVSKGVSGECGLRCGYIEFVNIDPAVFQKLFTLKSFAVPNVIGMLAMDIMMDPPQPADPSYKTFMEVRIMTGHNKGAILLY</sequence>
<comment type="subunit">
    <text evidence="3">Homodimer.</text>
</comment>
<evidence type="ECO:0000256" key="7">
    <source>
        <dbReference type="ARBA" id="ARBA00022679"/>
    </source>
</evidence>
<evidence type="ECO:0000259" key="19">
    <source>
        <dbReference type="Pfam" id="PF00155"/>
    </source>
</evidence>
<evidence type="ECO:0000256" key="12">
    <source>
        <dbReference type="ARBA" id="ARBA00026106"/>
    </source>
</evidence>
<evidence type="ECO:0000256" key="3">
    <source>
        <dbReference type="ARBA" id="ARBA00011738"/>
    </source>
</evidence>
<keyword evidence="4" id="KW-0963">Cytoplasm</keyword>
<reference evidence="20" key="1">
    <citation type="submission" date="2022-03" db="EMBL/GenBank/DDBJ databases">
        <authorList>
            <person name="Alioto T."/>
            <person name="Alioto T."/>
            <person name="Gomez Garrido J."/>
        </authorList>
    </citation>
    <scope>NUCLEOTIDE SEQUENCE</scope>
</reference>
<comment type="cofactor">
    <cofactor evidence="1">
        <name>pyridoxal 5'-phosphate</name>
        <dbReference type="ChEBI" id="CHEBI:597326"/>
    </cofactor>
</comment>
<evidence type="ECO:0000256" key="2">
    <source>
        <dbReference type="ARBA" id="ARBA00004496"/>
    </source>
</evidence>
<accession>A0AAD1S2P9</accession>
<evidence type="ECO:0000256" key="9">
    <source>
        <dbReference type="ARBA" id="ARBA00022990"/>
    </source>
</evidence>
<keyword evidence="8" id="KW-0663">Pyridoxal phosphate</keyword>
<evidence type="ECO:0000256" key="6">
    <source>
        <dbReference type="ARBA" id="ARBA00022576"/>
    </source>
</evidence>
<dbReference type="InterPro" id="IPR045088">
    <property type="entry name" value="ALAT1/2-like"/>
</dbReference>
<evidence type="ECO:0000256" key="16">
    <source>
        <dbReference type="ARBA" id="ARBA00076222"/>
    </source>
</evidence>
<keyword evidence="21" id="KW-1185">Reference proteome</keyword>
<dbReference type="GO" id="GO:0004021">
    <property type="term" value="F:L-alanine:2-oxoglutarate aminotransferase activity"/>
    <property type="evidence" value="ECO:0007669"/>
    <property type="project" value="UniProtKB-EC"/>
</dbReference>
<dbReference type="Gene3D" id="3.40.640.10">
    <property type="entry name" value="Type I PLP-dependent aspartate aminotransferase-like (Major domain)"/>
    <property type="match status" value="1"/>
</dbReference>
<evidence type="ECO:0000256" key="4">
    <source>
        <dbReference type="ARBA" id="ARBA00022490"/>
    </source>
</evidence>
<evidence type="ECO:0000256" key="14">
    <source>
        <dbReference type="ARBA" id="ARBA00059280"/>
    </source>
</evidence>
<name>A0AAD1S2P9_PELCU</name>
<dbReference type="EC" id="2.6.1.2" evidence="12"/>
<dbReference type="Pfam" id="PF00155">
    <property type="entry name" value="Aminotran_1_2"/>
    <property type="match status" value="1"/>
</dbReference>
<evidence type="ECO:0000313" key="20">
    <source>
        <dbReference type="EMBL" id="CAH2286272.1"/>
    </source>
</evidence>
<dbReference type="InterPro" id="IPR015421">
    <property type="entry name" value="PyrdxlP-dep_Trfase_major"/>
</dbReference>
<comment type="function">
    <text evidence="14">Catalyzes the reversible transamination between alanine and 2-oxoglutarate to form pyruvate and glutamate. Participates in cellular nitrogen metabolism and also in liver gluconeogenesis starting with precursors transported from skeletal muscles.</text>
</comment>
<dbReference type="EMBL" id="OW240915">
    <property type="protein sequence ID" value="CAH2286272.1"/>
    <property type="molecule type" value="Genomic_DNA"/>
</dbReference>
<comment type="catalytic activity">
    <reaction evidence="13">
        <text>L-alanine + 2-oxoglutarate = pyruvate + L-glutamate</text>
        <dbReference type="Rhea" id="RHEA:19453"/>
        <dbReference type="ChEBI" id="CHEBI:15361"/>
        <dbReference type="ChEBI" id="CHEBI:16810"/>
        <dbReference type="ChEBI" id="CHEBI:29985"/>
        <dbReference type="ChEBI" id="CHEBI:57972"/>
        <dbReference type="EC" id="2.6.1.2"/>
    </reaction>
</comment>
<evidence type="ECO:0000256" key="18">
    <source>
        <dbReference type="ARBA" id="ARBA00082842"/>
    </source>
</evidence>
<organism evidence="20 21">
    <name type="scientific">Pelobates cultripes</name>
    <name type="common">Western spadefoot toad</name>
    <dbReference type="NCBI Taxonomy" id="61616"/>
    <lineage>
        <taxon>Eukaryota</taxon>
        <taxon>Metazoa</taxon>
        <taxon>Chordata</taxon>
        <taxon>Craniata</taxon>
        <taxon>Vertebrata</taxon>
        <taxon>Euteleostomi</taxon>
        <taxon>Amphibia</taxon>
        <taxon>Batrachia</taxon>
        <taxon>Anura</taxon>
        <taxon>Pelobatoidea</taxon>
        <taxon>Pelobatidae</taxon>
        <taxon>Pelobates</taxon>
    </lineage>
</organism>
<comment type="similarity">
    <text evidence="11">Belongs to the class-I pyridoxal-phosphate-dependent aminotransferase family. Alanine aminotransferase subfamily.</text>
</comment>
<dbReference type="FunFam" id="3.40.640.10:FF:000236">
    <property type="entry name" value="Alanine aminotransferase 2"/>
    <property type="match status" value="1"/>
</dbReference>